<dbReference type="EMBL" id="GL377686">
    <property type="protein sequence ID" value="EFJ07369.1"/>
    <property type="molecule type" value="Genomic_DNA"/>
</dbReference>
<gene>
    <name evidence="3" type="ORF">SELMODRAFT_133845</name>
</gene>
<keyword evidence="4" id="KW-1185">Reference proteome</keyword>
<dbReference type="InParanoid" id="D8T7M9"/>
<accession>D8T7M9</accession>
<dbReference type="SUPFAM" id="SSF52540">
    <property type="entry name" value="P-loop containing nucleoside triphosphate hydrolases"/>
    <property type="match status" value="1"/>
</dbReference>
<evidence type="ECO:0000256" key="1">
    <source>
        <dbReference type="ARBA" id="ARBA00022741"/>
    </source>
</evidence>
<reference evidence="3 4" key="1">
    <citation type="journal article" date="2011" name="Science">
        <title>The Selaginella genome identifies genetic changes associated with the evolution of vascular plants.</title>
        <authorList>
            <person name="Banks J.A."/>
            <person name="Nishiyama T."/>
            <person name="Hasebe M."/>
            <person name="Bowman J.L."/>
            <person name="Gribskov M."/>
            <person name="dePamphilis C."/>
            <person name="Albert V.A."/>
            <person name="Aono N."/>
            <person name="Aoyama T."/>
            <person name="Ambrose B.A."/>
            <person name="Ashton N.W."/>
            <person name="Axtell M.J."/>
            <person name="Barker E."/>
            <person name="Barker M.S."/>
            <person name="Bennetzen J.L."/>
            <person name="Bonawitz N.D."/>
            <person name="Chapple C."/>
            <person name="Cheng C."/>
            <person name="Correa L.G."/>
            <person name="Dacre M."/>
            <person name="DeBarry J."/>
            <person name="Dreyer I."/>
            <person name="Elias M."/>
            <person name="Engstrom E.M."/>
            <person name="Estelle M."/>
            <person name="Feng L."/>
            <person name="Finet C."/>
            <person name="Floyd S.K."/>
            <person name="Frommer W.B."/>
            <person name="Fujita T."/>
            <person name="Gramzow L."/>
            <person name="Gutensohn M."/>
            <person name="Harholt J."/>
            <person name="Hattori M."/>
            <person name="Heyl A."/>
            <person name="Hirai T."/>
            <person name="Hiwatashi Y."/>
            <person name="Ishikawa M."/>
            <person name="Iwata M."/>
            <person name="Karol K.G."/>
            <person name="Koehler B."/>
            <person name="Kolukisaoglu U."/>
            <person name="Kubo M."/>
            <person name="Kurata T."/>
            <person name="Lalonde S."/>
            <person name="Li K."/>
            <person name="Li Y."/>
            <person name="Litt A."/>
            <person name="Lyons E."/>
            <person name="Manning G."/>
            <person name="Maruyama T."/>
            <person name="Michael T.P."/>
            <person name="Mikami K."/>
            <person name="Miyazaki S."/>
            <person name="Morinaga S."/>
            <person name="Murata T."/>
            <person name="Mueller-Roeber B."/>
            <person name="Nelson D.R."/>
            <person name="Obara M."/>
            <person name="Oguri Y."/>
            <person name="Olmstead R.G."/>
            <person name="Onodera N."/>
            <person name="Petersen B.L."/>
            <person name="Pils B."/>
            <person name="Prigge M."/>
            <person name="Rensing S.A."/>
            <person name="Riano-Pachon D.M."/>
            <person name="Roberts A.W."/>
            <person name="Sato Y."/>
            <person name="Scheller H.V."/>
            <person name="Schulz B."/>
            <person name="Schulz C."/>
            <person name="Shakirov E.V."/>
            <person name="Shibagaki N."/>
            <person name="Shinohara N."/>
            <person name="Shippen D.E."/>
            <person name="Soerensen I."/>
            <person name="Sotooka R."/>
            <person name="Sugimoto N."/>
            <person name="Sugita M."/>
            <person name="Sumikawa N."/>
            <person name="Tanurdzic M."/>
            <person name="Theissen G."/>
            <person name="Ulvskov P."/>
            <person name="Wakazuki S."/>
            <person name="Weng J.K."/>
            <person name="Willats W.W."/>
            <person name="Wipf D."/>
            <person name="Wolf P.G."/>
            <person name="Yang L."/>
            <person name="Zimmer A.D."/>
            <person name="Zhu Q."/>
            <person name="Mitros T."/>
            <person name="Hellsten U."/>
            <person name="Loque D."/>
            <person name="Otillar R."/>
            <person name="Salamov A."/>
            <person name="Schmutz J."/>
            <person name="Shapiro H."/>
            <person name="Lindquist E."/>
            <person name="Lucas S."/>
            <person name="Rokhsar D."/>
            <person name="Grigoriev I.V."/>
        </authorList>
    </citation>
    <scope>NUCLEOTIDE SEQUENCE [LARGE SCALE GENOMIC DNA]</scope>
</reference>
<dbReference type="GO" id="GO:0005524">
    <property type="term" value="F:ATP binding"/>
    <property type="evidence" value="ECO:0007669"/>
    <property type="project" value="UniProtKB-KW"/>
</dbReference>
<dbReference type="eggNOG" id="KOG1051">
    <property type="taxonomic scope" value="Eukaryota"/>
</dbReference>
<evidence type="ECO:0000313" key="3">
    <source>
        <dbReference type="EMBL" id="EFJ07369.1"/>
    </source>
</evidence>
<keyword evidence="2" id="KW-0067">ATP-binding</keyword>
<evidence type="ECO:0008006" key="5">
    <source>
        <dbReference type="Google" id="ProtNLM"/>
    </source>
</evidence>
<evidence type="ECO:0000313" key="4">
    <source>
        <dbReference type="Proteomes" id="UP000001514"/>
    </source>
</evidence>
<dbReference type="KEGG" id="smo:SELMODRAFT_133845"/>
<dbReference type="AlphaFoldDB" id="D8T7M9"/>
<dbReference type="Gramene" id="EFJ07369">
    <property type="protein sequence ID" value="EFJ07369"/>
    <property type="gene ID" value="SELMODRAFT_133845"/>
</dbReference>
<dbReference type="CDD" id="cd00009">
    <property type="entry name" value="AAA"/>
    <property type="match status" value="1"/>
</dbReference>
<dbReference type="PANTHER" id="PTHR11638:SF185">
    <property type="entry name" value="ATP-DEPENDENT CLP PROTEASE ATP-BINDING SUBUNIT"/>
    <property type="match status" value="1"/>
</dbReference>
<dbReference type="Proteomes" id="UP000001514">
    <property type="component" value="Unassembled WGS sequence"/>
</dbReference>
<name>D8T7M9_SELML</name>
<dbReference type="InterPro" id="IPR027417">
    <property type="entry name" value="P-loop_NTPase"/>
</dbReference>
<dbReference type="HOGENOM" id="CLU_157568_0_0_1"/>
<evidence type="ECO:0000256" key="2">
    <source>
        <dbReference type="ARBA" id="ARBA00022840"/>
    </source>
</evidence>
<proteinExistence type="predicted"/>
<dbReference type="STRING" id="88036.D8T7M9"/>
<dbReference type="PANTHER" id="PTHR11638">
    <property type="entry name" value="ATP-DEPENDENT CLP PROTEASE"/>
    <property type="match status" value="1"/>
</dbReference>
<organism evidence="4">
    <name type="scientific">Selaginella moellendorffii</name>
    <name type="common">Spikemoss</name>
    <dbReference type="NCBI Taxonomy" id="88036"/>
    <lineage>
        <taxon>Eukaryota</taxon>
        <taxon>Viridiplantae</taxon>
        <taxon>Streptophyta</taxon>
        <taxon>Embryophyta</taxon>
        <taxon>Tracheophyta</taxon>
        <taxon>Lycopodiopsida</taxon>
        <taxon>Selaginellales</taxon>
        <taxon>Selaginellaceae</taxon>
        <taxon>Selaginella</taxon>
    </lineage>
</organism>
<dbReference type="InterPro" id="IPR050130">
    <property type="entry name" value="ClpA_ClpB"/>
</dbReference>
<keyword evidence="1" id="KW-0547">Nucleotide-binding</keyword>
<protein>
    <recommendedName>
        <fullName evidence="5">ATPase AAA-type core domain-containing protein</fullName>
    </recommendedName>
</protein>
<sequence>MLVVLPRRLLEKGALNDFCVDLTLRASDGKIDGRDSEVQRVVQILGRRTKNNPILLGEPGVGKTAIVEGLPIRIASGNVPEFLTGKRVMSLDMGLLLAGAKERGELEFRVTRLIEKTRKAGEVFRYLYLECCI</sequence>
<dbReference type="Gene3D" id="3.40.50.300">
    <property type="entry name" value="P-loop containing nucleotide triphosphate hydrolases"/>
    <property type="match status" value="1"/>
</dbReference>